<dbReference type="RefSeq" id="WP_160198418.1">
    <property type="nucleotide sequence ID" value="NZ_QXXA01000017.1"/>
</dbReference>
<evidence type="ECO:0000313" key="2">
    <source>
        <dbReference type="EMBL" id="NBI07951.1"/>
    </source>
</evidence>
<feature type="transmembrane region" description="Helical" evidence="1">
    <location>
        <begin position="82"/>
        <end position="102"/>
    </location>
</feature>
<gene>
    <name evidence="2" type="ORF">D3Z33_13905</name>
</gene>
<reference evidence="2 3" key="1">
    <citation type="submission" date="2018-08" db="EMBL/GenBank/DDBJ databases">
        <title>Murine metabolic-syndrome-specific gut microbial biobank.</title>
        <authorList>
            <person name="Liu C."/>
        </authorList>
    </citation>
    <scope>NUCLEOTIDE SEQUENCE [LARGE SCALE GENOMIC DNA]</scope>
    <source>
        <strain evidence="2 3">583</strain>
    </source>
</reference>
<dbReference type="EMBL" id="QXXA01000017">
    <property type="protein sequence ID" value="NBI07951.1"/>
    <property type="molecule type" value="Genomic_DNA"/>
</dbReference>
<proteinExistence type="predicted"/>
<dbReference type="Pfam" id="PF20122">
    <property type="entry name" value="DUF6512"/>
    <property type="match status" value="1"/>
</dbReference>
<comment type="caution">
    <text evidence="2">The sequence shown here is derived from an EMBL/GenBank/DDBJ whole genome shotgun (WGS) entry which is preliminary data.</text>
</comment>
<dbReference type="AlphaFoldDB" id="A0A845R053"/>
<dbReference type="InterPro" id="IPR045407">
    <property type="entry name" value="DUF6512"/>
</dbReference>
<keyword evidence="3" id="KW-1185">Reference proteome</keyword>
<name>A0A845R053_9CLOT</name>
<sequence length="177" mass="20511">MNKLDPIKKWEIIGMFWIIIIGSLLHFTYEWSGNSKFVALFSPVNESVWEHLKLGYFSLLFFIPIEYKFLKTKTNSFFVGKFLGILSMEITILLIHYSYHFVFNKSSLIVDISSFIIGAILCQLISIKVLKTSINKKANILGLIGFISFGFILSFFTFFPPKLPLFMDNNTKKYGIY</sequence>
<feature type="transmembrane region" description="Helical" evidence="1">
    <location>
        <begin position="12"/>
        <end position="31"/>
    </location>
</feature>
<dbReference type="OrthoDB" id="48209at2"/>
<feature type="transmembrane region" description="Helical" evidence="1">
    <location>
        <begin position="51"/>
        <end position="70"/>
    </location>
</feature>
<keyword evidence="1" id="KW-0472">Membrane</keyword>
<accession>A0A845R053</accession>
<evidence type="ECO:0000313" key="3">
    <source>
        <dbReference type="Proteomes" id="UP000467132"/>
    </source>
</evidence>
<evidence type="ECO:0000256" key="1">
    <source>
        <dbReference type="SAM" id="Phobius"/>
    </source>
</evidence>
<feature type="transmembrane region" description="Helical" evidence="1">
    <location>
        <begin position="139"/>
        <end position="159"/>
    </location>
</feature>
<dbReference type="Proteomes" id="UP000467132">
    <property type="component" value="Unassembled WGS sequence"/>
</dbReference>
<feature type="transmembrane region" description="Helical" evidence="1">
    <location>
        <begin position="108"/>
        <end position="127"/>
    </location>
</feature>
<protein>
    <submittedName>
        <fullName evidence="2">Uncharacterized protein</fullName>
    </submittedName>
</protein>
<keyword evidence="1" id="KW-0812">Transmembrane</keyword>
<keyword evidence="1" id="KW-1133">Transmembrane helix</keyword>
<organism evidence="2 3">
    <name type="scientific">Senegalia massiliensis</name>
    <dbReference type="NCBI Taxonomy" id="1720316"/>
    <lineage>
        <taxon>Bacteria</taxon>
        <taxon>Bacillati</taxon>
        <taxon>Bacillota</taxon>
        <taxon>Clostridia</taxon>
        <taxon>Eubacteriales</taxon>
        <taxon>Clostridiaceae</taxon>
        <taxon>Senegalia</taxon>
    </lineage>
</organism>